<dbReference type="RefSeq" id="WP_116220979.1">
    <property type="nucleotide sequence ID" value="NZ_CP038196.1"/>
</dbReference>
<comment type="caution">
    <text evidence="8">The sequence shown here is derived from an EMBL/GenBank/DDBJ whole genome shotgun (WGS) entry which is preliminary data.</text>
</comment>
<dbReference type="GO" id="GO:0005524">
    <property type="term" value="F:ATP binding"/>
    <property type="evidence" value="ECO:0007669"/>
    <property type="project" value="UniProtKB-KW"/>
</dbReference>
<dbReference type="InterPro" id="IPR050306">
    <property type="entry name" value="PfkB_Carbo_kinase"/>
</dbReference>
<evidence type="ECO:0000313" key="9">
    <source>
        <dbReference type="Proteomes" id="UP000256941"/>
    </source>
</evidence>
<dbReference type="Pfam" id="PF09863">
    <property type="entry name" value="DUF2090"/>
    <property type="match status" value="1"/>
</dbReference>
<keyword evidence="3" id="KW-0547">Nucleotide-binding</keyword>
<dbReference type="NCBIfam" id="TIGR04382">
    <property type="entry name" value="myo_inos_iolC_N"/>
    <property type="match status" value="1"/>
</dbReference>
<protein>
    <submittedName>
        <fullName evidence="8">5-dehydro-2-deoxygluconokinase</fullName>
    </submittedName>
</protein>
<dbReference type="InterPro" id="IPR011611">
    <property type="entry name" value="PfkB_dom"/>
</dbReference>
<feature type="domain" description="DUF2090" evidence="7">
    <location>
        <begin position="323"/>
        <end position="631"/>
    </location>
</feature>
<evidence type="ECO:0000313" key="8">
    <source>
        <dbReference type="EMBL" id="REF72584.1"/>
    </source>
</evidence>
<dbReference type="PROSITE" id="PS00583">
    <property type="entry name" value="PFKB_KINASES_1"/>
    <property type="match status" value="1"/>
</dbReference>
<proteinExistence type="inferred from homology"/>
<dbReference type="InterPro" id="IPR023314">
    <property type="entry name" value="Myo_inos_IolC-like_sf"/>
</dbReference>
<dbReference type="PROSITE" id="PS00584">
    <property type="entry name" value="PFKB_KINASES_2"/>
    <property type="match status" value="1"/>
</dbReference>
<dbReference type="CDD" id="cd01166">
    <property type="entry name" value="KdgK"/>
    <property type="match status" value="1"/>
</dbReference>
<dbReference type="SUPFAM" id="SSF53613">
    <property type="entry name" value="Ribokinase-like"/>
    <property type="match status" value="1"/>
</dbReference>
<keyword evidence="2" id="KW-0808">Transferase</keyword>
<dbReference type="Gene3D" id="3.40.1190.20">
    <property type="match status" value="1"/>
</dbReference>
<name>A0A3D9XQ69_PARVE</name>
<evidence type="ECO:0000259" key="6">
    <source>
        <dbReference type="Pfam" id="PF00294"/>
    </source>
</evidence>
<comment type="similarity">
    <text evidence="1">Belongs to the carbohydrate kinase PfkB family.</text>
</comment>
<evidence type="ECO:0000256" key="5">
    <source>
        <dbReference type="ARBA" id="ARBA00022840"/>
    </source>
</evidence>
<reference evidence="8 9" key="1">
    <citation type="submission" date="2018-08" db="EMBL/GenBank/DDBJ databases">
        <title>Genomic Encyclopedia of Archaeal and Bacterial Type Strains, Phase II (KMG-II): from individual species to whole genera.</title>
        <authorList>
            <person name="Goeker M."/>
        </authorList>
    </citation>
    <scope>NUCLEOTIDE SEQUENCE [LARGE SCALE GENOMIC DNA]</scope>
    <source>
        <strain evidence="8 9">DSM 17099</strain>
    </source>
</reference>
<gene>
    <name evidence="8" type="ORF">BDD41_1066</name>
</gene>
<feature type="domain" description="Carbohydrate kinase PfkB" evidence="6">
    <location>
        <begin position="5"/>
        <end position="319"/>
    </location>
</feature>
<dbReference type="InterPro" id="IPR002173">
    <property type="entry name" value="Carboh/pur_kinase_PfkB_CS"/>
</dbReference>
<dbReference type="InterPro" id="IPR029056">
    <property type="entry name" value="Ribokinase-like"/>
</dbReference>
<keyword evidence="5" id="KW-0067">ATP-binding</keyword>
<dbReference type="PANTHER" id="PTHR43085:SF49">
    <property type="entry name" value="5-DEHYDRO-2-DEOXYGLUCONOKINASE"/>
    <property type="match status" value="1"/>
</dbReference>
<dbReference type="Proteomes" id="UP000256941">
    <property type="component" value="Unassembled WGS sequence"/>
</dbReference>
<evidence type="ECO:0000256" key="2">
    <source>
        <dbReference type="ARBA" id="ARBA00022679"/>
    </source>
</evidence>
<sequence>MKTLDIITLGRSSVDLYGQQVGGRLEDMGSFAKYVGGSPTNIACGTARLGLRAAVITRVGDEHMGRFIREQLSREGVDTRGVATDPERLTALVLLGIRDEDSFPLIFYRENCADMALCEADIDEGFIAEARALVATGTHLSHPRTEAAVLKALALARKHGARTALDIDYRPNLWGVAGHGAGESRFVESAAVTAKLQSTLHLFDLIVGTEEEFHIAGGTTDTIAALRAVRAVSTATLVCKRGAAGAVAFEGAIPDSLDEGQAGPGFPIEVFNVLGAGDGFFSGLMKGWLDGEDWPRTLEYANACGAFAVSRHGCTPAYPSLAELEFFLRRGVLRPDLRNDAELEQIHWATNRQGRMGGDWSTMRVFAFDHRVQLEEMPGYTLEKGAAFKELCLQAALKVADGRPGHGILCDDRIGRRALHAASGTGLWIGRPCEWPGSRPLQLEPDLGPDCGALSEWAREQVVKVLCFCHPDDDAETRAAQEATVKRLFAAARRNGLEFLLEIIPSKVGPVDEQTTATLIRQFYAIGVYPDWWKLEPMQTRAAWANAIAAIEEHDRHTRGIVVLGLDAPEAELRASFQVAAGFPLVKGFAVGRTIFGEVARQWLKGEMDDAAAVEEMAARYQNLCGIWDEAREKAR</sequence>
<dbReference type="InterPro" id="IPR030830">
    <property type="entry name" value="Myo_inos_IolC"/>
</dbReference>
<dbReference type="PANTHER" id="PTHR43085">
    <property type="entry name" value="HEXOKINASE FAMILY MEMBER"/>
    <property type="match status" value="1"/>
</dbReference>
<accession>A0A3D9XQ69</accession>
<dbReference type="AlphaFoldDB" id="A0A3D9XQ69"/>
<dbReference type="SUPFAM" id="SSF51569">
    <property type="entry name" value="Aldolase"/>
    <property type="match status" value="1"/>
</dbReference>
<evidence type="ECO:0000259" key="7">
    <source>
        <dbReference type="Pfam" id="PF09863"/>
    </source>
</evidence>
<evidence type="ECO:0000256" key="1">
    <source>
        <dbReference type="ARBA" id="ARBA00010688"/>
    </source>
</evidence>
<keyword evidence="4 8" id="KW-0418">Kinase</keyword>
<evidence type="ECO:0000256" key="4">
    <source>
        <dbReference type="ARBA" id="ARBA00022777"/>
    </source>
</evidence>
<dbReference type="Gene3D" id="3.20.20.70">
    <property type="entry name" value="Aldolase class I"/>
    <property type="match status" value="1"/>
</dbReference>
<organism evidence="8 9">
    <name type="scientific">Paracoccus versutus</name>
    <name type="common">Thiobacillus versutus</name>
    <dbReference type="NCBI Taxonomy" id="34007"/>
    <lineage>
        <taxon>Bacteria</taxon>
        <taxon>Pseudomonadati</taxon>
        <taxon>Pseudomonadota</taxon>
        <taxon>Alphaproteobacteria</taxon>
        <taxon>Rhodobacterales</taxon>
        <taxon>Paracoccaceae</taxon>
        <taxon>Paracoccus</taxon>
    </lineage>
</organism>
<evidence type="ECO:0000256" key="3">
    <source>
        <dbReference type="ARBA" id="ARBA00022741"/>
    </source>
</evidence>
<dbReference type="Gene3D" id="2.20.150.10">
    <property type="entry name" value="putative 5-dehydro-2- deoxygluconokinase"/>
    <property type="match status" value="1"/>
</dbReference>
<dbReference type="InterPro" id="IPR018659">
    <property type="entry name" value="DUF2090"/>
</dbReference>
<dbReference type="GO" id="GO:0016301">
    <property type="term" value="F:kinase activity"/>
    <property type="evidence" value="ECO:0007669"/>
    <property type="project" value="UniProtKB-KW"/>
</dbReference>
<dbReference type="InterPro" id="IPR013785">
    <property type="entry name" value="Aldolase_TIM"/>
</dbReference>
<dbReference type="EMBL" id="QTUJ01000001">
    <property type="protein sequence ID" value="REF72584.1"/>
    <property type="molecule type" value="Genomic_DNA"/>
</dbReference>
<dbReference type="Pfam" id="PF00294">
    <property type="entry name" value="PfkB"/>
    <property type="match status" value="1"/>
</dbReference>